<evidence type="ECO:0000313" key="3">
    <source>
        <dbReference type="Proteomes" id="UP000735302"/>
    </source>
</evidence>
<gene>
    <name evidence="2" type="ORF">PoB_006920800</name>
</gene>
<dbReference type="EMBL" id="BLXT01007816">
    <property type="protein sequence ID" value="GFO42703.1"/>
    <property type="molecule type" value="Genomic_DNA"/>
</dbReference>
<accession>A0AAV4DEQ1</accession>
<dbReference type="AlphaFoldDB" id="A0AAV4DEQ1"/>
<protein>
    <submittedName>
        <fullName evidence="2">Pat1-like protein 1</fullName>
    </submittedName>
</protein>
<keyword evidence="3" id="KW-1185">Reference proteome</keyword>
<dbReference type="Proteomes" id="UP000735302">
    <property type="component" value="Unassembled WGS sequence"/>
</dbReference>
<name>A0AAV4DEQ1_9GAST</name>
<feature type="region of interest" description="Disordered" evidence="1">
    <location>
        <begin position="72"/>
        <end position="91"/>
    </location>
</feature>
<sequence length="211" mass="23255">MALSRDADSLFPALGAGKLGGVENMLIQAPEDEEDFDVLNDETFGDLGDADYDWENEHERLAEEMEGASFFDSQTQISGHERSDARDSGFLTMDRGHSSVVQDELEQSLTRLVVEDGDNKNFDDNGQPIPGALRRSHLDELFGPNSPPGYLDLESLNSRRNIWGSPSADSPFQKPVNNTLQALFASAKQAAFRDIPGVCISFASMALFYFI</sequence>
<evidence type="ECO:0000256" key="1">
    <source>
        <dbReference type="SAM" id="MobiDB-lite"/>
    </source>
</evidence>
<comment type="caution">
    <text evidence="2">The sequence shown here is derived from an EMBL/GenBank/DDBJ whole genome shotgun (WGS) entry which is preliminary data.</text>
</comment>
<evidence type="ECO:0000313" key="2">
    <source>
        <dbReference type="EMBL" id="GFO42703.1"/>
    </source>
</evidence>
<reference evidence="2 3" key="1">
    <citation type="journal article" date="2021" name="Elife">
        <title>Chloroplast acquisition without the gene transfer in kleptoplastic sea slugs, Plakobranchus ocellatus.</title>
        <authorList>
            <person name="Maeda T."/>
            <person name="Takahashi S."/>
            <person name="Yoshida T."/>
            <person name="Shimamura S."/>
            <person name="Takaki Y."/>
            <person name="Nagai Y."/>
            <person name="Toyoda A."/>
            <person name="Suzuki Y."/>
            <person name="Arimoto A."/>
            <person name="Ishii H."/>
            <person name="Satoh N."/>
            <person name="Nishiyama T."/>
            <person name="Hasebe M."/>
            <person name="Maruyama T."/>
            <person name="Minagawa J."/>
            <person name="Obokata J."/>
            <person name="Shigenobu S."/>
        </authorList>
    </citation>
    <scope>NUCLEOTIDE SEQUENCE [LARGE SCALE GENOMIC DNA]</scope>
</reference>
<proteinExistence type="predicted"/>
<organism evidence="2 3">
    <name type="scientific">Plakobranchus ocellatus</name>
    <dbReference type="NCBI Taxonomy" id="259542"/>
    <lineage>
        <taxon>Eukaryota</taxon>
        <taxon>Metazoa</taxon>
        <taxon>Spiralia</taxon>
        <taxon>Lophotrochozoa</taxon>
        <taxon>Mollusca</taxon>
        <taxon>Gastropoda</taxon>
        <taxon>Heterobranchia</taxon>
        <taxon>Euthyneura</taxon>
        <taxon>Panpulmonata</taxon>
        <taxon>Sacoglossa</taxon>
        <taxon>Placobranchoidea</taxon>
        <taxon>Plakobranchidae</taxon>
        <taxon>Plakobranchus</taxon>
    </lineage>
</organism>